<gene>
    <name evidence="1" type="ORF">CPB83DRAFT_854404</name>
</gene>
<dbReference type="AlphaFoldDB" id="A0A9P6JPB3"/>
<accession>A0A9P6JPB3</accession>
<comment type="caution">
    <text evidence="1">The sequence shown here is derived from an EMBL/GenBank/DDBJ whole genome shotgun (WGS) entry which is preliminary data.</text>
</comment>
<keyword evidence="2" id="KW-1185">Reference proteome</keyword>
<sequence length="246" mass="27918">MHSKYQKRLRSERPTHVLNKAIVLKSLAESLKDNNLFSSSGDDTSDFLNEVVDGNETYREHLAAAMALHSEMRVISDLANSANNTLSLSRTLESLGKRMGHLSLLAVEVVKLSVAFYLSFVEAHHNENWRARTEAVLARLCCYAELLKKMFQAQTILGGNFFRRMRLLREIKAYQLQYPSDTGPIVHQISKSSPTTTAARYQMPENIDLRTRKMLVEGYKIKEDSVSMLRKLHKSVTLTLDTSGEL</sequence>
<organism evidence="1 2">
    <name type="scientific">Crepidotus variabilis</name>
    <dbReference type="NCBI Taxonomy" id="179855"/>
    <lineage>
        <taxon>Eukaryota</taxon>
        <taxon>Fungi</taxon>
        <taxon>Dikarya</taxon>
        <taxon>Basidiomycota</taxon>
        <taxon>Agaricomycotina</taxon>
        <taxon>Agaricomycetes</taxon>
        <taxon>Agaricomycetidae</taxon>
        <taxon>Agaricales</taxon>
        <taxon>Agaricineae</taxon>
        <taxon>Crepidotaceae</taxon>
        <taxon>Crepidotus</taxon>
    </lineage>
</organism>
<name>A0A9P6JPB3_9AGAR</name>
<protein>
    <submittedName>
        <fullName evidence="1">Uncharacterized protein</fullName>
    </submittedName>
</protein>
<reference evidence="1" key="1">
    <citation type="submission" date="2020-11" db="EMBL/GenBank/DDBJ databases">
        <authorList>
            <consortium name="DOE Joint Genome Institute"/>
            <person name="Ahrendt S."/>
            <person name="Riley R."/>
            <person name="Andreopoulos W."/>
            <person name="Labutti K."/>
            <person name="Pangilinan J."/>
            <person name="Ruiz-Duenas F.J."/>
            <person name="Barrasa J.M."/>
            <person name="Sanchez-Garcia M."/>
            <person name="Camarero S."/>
            <person name="Miyauchi S."/>
            <person name="Serrano A."/>
            <person name="Linde D."/>
            <person name="Babiker R."/>
            <person name="Drula E."/>
            <person name="Ayuso-Fernandez I."/>
            <person name="Pacheco R."/>
            <person name="Padilla G."/>
            <person name="Ferreira P."/>
            <person name="Barriuso J."/>
            <person name="Kellner H."/>
            <person name="Castanera R."/>
            <person name="Alfaro M."/>
            <person name="Ramirez L."/>
            <person name="Pisabarro A.G."/>
            <person name="Kuo A."/>
            <person name="Tritt A."/>
            <person name="Lipzen A."/>
            <person name="He G."/>
            <person name="Yan M."/>
            <person name="Ng V."/>
            <person name="Cullen D."/>
            <person name="Martin F."/>
            <person name="Rosso M.-N."/>
            <person name="Henrissat B."/>
            <person name="Hibbett D."/>
            <person name="Martinez A.T."/>
            <person name="Grigoriev I.V."/>
        </authorList>
    </citation>
    <scope>NUCLEOTIDE SEQUENCE</scope>
    <source>
        <strain evidence="1">CBS 506.95</strain>
    </source>
</reference>
<dbReference type="Proteomes" id="UP000807306">
    <property type="component" value="Unassembled WGS sequence"/>
</dbReference>
<feature type="non-terminal residue" evidence="1">
    <location>
        <position position="246"/>
    </location>
</feature>
<evidence type="ECO:0000313" key="1">
    <source>
        <dbReference type="EMBL" id="KAF9528332.1"/>
    </source>
</evidence>
<proteinExistence type="predicted"/>
<dbReference type="EMBL" id="MU157853">
    <property type="protein sequence ID" value="KAF9528332.1"/>
    <property type="molecule type" value="Genomic_DNA"/>
</dbReference>
<evidence type="ECO:0000313" key="2">
    <source>
        <dbReference type="Proteomes" id="UP000807306"/>
    </source>
</evidence>